<dbReference type="InterPro" id="IPR009241">
    <property type="entry name" value="HigB-like"/>
</dbReference>
<dbReference type="PANTHER" id="PTHR41791:SF1">
    <property type="entry name" value="SSL7039 PROTEIN"/>
    <property type="match status" value="1"/>
</dbReference>
<reference evidence="1 2" key="1">
    <citation type="submission" date="2020-10" db="EMBL/GenBank/DDBJ databases">
        <title>Phylogeny of dyella-like bacteria.</title>
        <authorList>
            <person name="Fu J."/>
        </authorList>
    </citation>
    <scope>NUCLEOTIDE SEQUENCE [LARGE SCALE GENOMIC DNA]</scope>
    <source>
        <strain evidence="1 2">DHG40</strain>
    </source>
</reference>
<dbReference type="NCBIfam" id="TIGR02683">
    <property type="entry name" value="upstrm_HI1419"/>
    <property type="match status" value="1"/>
</dbReference>
<name>A0ABW8ILT0_9GAMM</name>
<sequence>MTVKYIIRQTEAFAVWLKELRDVQARAAITRRLERAANGNLGDVQTIRESVSEMRVDMGKGYRLYFTTRGRVMIVLLCGGDKKSQRADIKRALHLVQEYRL</sequence>
<dbReference type="Proteomes" id="UP001620409">
    <property type="component" value="Unassembled WGS sequence"/>
</dbReference>
<keyword evidence="2" id="KW-1185">Reference proteome</keyword>
<protein>
    <submittedName>
        <fullName evidence="1">Type II toxin-antitoxin system RelE/ParE family toxin</fullName>
    </submittedName>
</protein>
<dbReference type="InterPro" id="IPR014056">
    <property type="entry name" value="TypeIITA-like_toxin_pred"/>
</dbReference>
<evidence type="ECO:0000313" key="1">
    <source>
        <dbReference type="EMBL" id="MFK2855685.1"/>
    </source>
</evidence>
<gene>
    <name evidence="1" type="ORF">ISP18_13875</name>
</gene>
<proteinExistence type="predicted"/>
<dbReference type="PANTHER" id="PTHR41791">
    <property type="entry name" value="SSL7039 PROTEIN"/>
    <property type="match status" value="1"/>
</dbReference>
<dbReference type="EMBL" id="JADIKI010000023">
    <property type="protein sequence ID" value="MFK2855685.1"/>
    <property type="molecule type" value="Genomic_DNA"/>
</dbReference>
<evidence type="ECO:0000313" key="2">
    <source>
        <dbReference type="Proteomes" id="UP001620409"/>
    </source>
</evidence>
<dbReference type="PIRSF" id="PIRSF028744">
    <property type="entry name" value="Addict_mod_HI1419"/>
    <property type="match status" value="1"/>
</dbReference>
<dbReference type="Pfam" id="PF05973">
    <property type="entry name" value="Gp49"/>
    <property type="match status" value="1"/>
</dbReference>
<accession>A0ABW8ILT0</accession>
<organism evidence="1 2">
    <name type="scientific">Dyella humi</name>
    <dbReference type="NCBI Taxonomy" id="1770547"/>
    <lineage>
        <taxon>Bacteria</taxon>
        <taxon>Pseudomonadati</taxon>
        <taxon>Pseudomonadota</taxon>
        <taxon>Gammaproteobacteria</taxon>
        <taxon>Lysobacterales</taxon>
        <taxon>Rhodanobacteraceae</taxon>
        <taxon>Dyella</taxon>
    </lineage>
</organism>
<comment type="caution">
    <text evidence="1">The sequence shown here is derived from an EMBL/GenBank/DDBJ whole genome shotgun (WGS) entry which is preliminary data.</text>
</comment>